<name>A0A0K9CNE6_9FUSO</name>
<accession>A0A0K9CNE6</accession>
<reference evidence="3 4" key="2">
    <citation type="submission" date="2013-10" db="EMBL/GenBank/DDBJ databases">
        <title>The Genome Sequence of Fusobacterium nucleatum subsp. animalis D11.</title>
        <authorList>
            <consortium name="The Broad Institute Genomics Platform"/>
            <person name="Earl A."/>
            <person name="Ward D."/>
            <person name="Feldgarden M."/>
            <person name="Gevers D."/>
            <person name="Kostic A."/>
            <person name="Garrett W."/>
            <person name="Young S.K."/>
            <person name="Zeng Q."/>
            <person name="Gargeya S."/>
            <person name="Fitzgerald M."/>
            <person name="Abouelleil A."/>
            <person name="Alvarado L."/>
            <person name="Berlin A.M."/>
            <person name="Chapman S.B."/>
            <person name="Gainer-Dewar J."/>
            <person name="Goldberg J."/>
            <person name="Gnerre S."/>
            <person name="Griggs A."/>
            <person name="Gujja S."/>
            <person name="Hansen M."/>
            <person name="Howarth C."/>
            <person name="Imamovic A."/>
            <person name="Ireland A."/>
            <person name="Larimer J."/>
            <person name="McCowan C."/>
            <person name="Murphy C."/>
            <person name="Pearson M."/>
            <person name="Poon T.W."/>
            <person name="Priest M."/>
            <person name="Roberts A."/>
            <person name="Saif S."/>
            <person name="Shea T."/>
            <person name="Sykes S."/>
            <person name="Wortman J."/>
            <person name="Nusbaum C."/>
            <person name="Birren B."/>
        </authorList>
    </citation>
    <scope>NUCLEOTIDE SEQUENCE [LARGE SCALE GENOMIC DNA]</scope>
    <source>
        <strain evidence="3 4">D11</strain>
    </source>
</reference>
<keyword evidence="1" id="KW-0315">Glutamine amidotransferase</keyword>
<dbReference type="AlphaFoldDB" id="A0A0K9CNE6"/>
<evidence type="ECO:0000313" key="3">
    <source>
        <dbReference type="EMBL" id="KMV75832.1"/>
    </source>
</evidence>
<evidence type="ECO:0000313" key="4">
    <source>
        <dbReference type="Proteomes" id="UP000004650"/>
    </source>
</evidence>
<evidence type="ECO:0000259" key="2">
    <source>
        <dbReference type="Pfam" id="PF07685"/>
    </source>
</evidence>
<organism evidence="3 4">
    <name type="scientific">Fusobacterium animalis D11</name>
    <dbReference type="NCBI Taxonomy" id="556264"/>
    <lineage>
        <taxon>Bacteria</taxon>
        <taxon>Fusobacteriati</taxon>
        <taxon>Fusobacteriota</taxon>
        <taxon>Fusobacteriia</taxon>
        <taxon>Fusobacteriales</taxon>
        <taxon>Fusobacteriaceae</taxon>
        <taxon>Fusobacterium</taxon>
    </lineage>
</organism>
<dbReference type="PROSITE" id="PS51274">
    <property type="entry name" value="GATASE_COBBQ"/>
    <property type="match status" value="1"/>
</dbReference>
<gene>
    <name evidence="3" type="ORF">PSAG_04800</name>
</gene>
<feature type="domain" description="CobB/CobQ-like glutamine amidotransferase" evidence="2">
    <location>
        <begin position="9"/>
        <end position="81"/>
    </location>
</feature>
<dbReference type="Pfam" id="PF07685">
    <property type="entry name" value="GATase_3"/>
    <property type="match status" value="1"/>
</dbReference>
<reference evidence="4" key="1">
    <citation type="submission" date="2009-02" db="EMBL/GenBank/DDBJ databases">
        <title>The Genome Sequence of Shigella sp. D9.</title>
        <authorList>
            <consortium name="The Broad Institute Genome Sequencing Platform"/>
            <person name="Ward D."/>
            <person name="Young S.K."/>
            <person name="Kodira C.D."/>
            <person name="Zeng Q."/>
            <person name="Koehrsen M."/>
            <person name="Alvarado L."/>
            <person name="Berlin A."/>
            <person name="Borenstein D."/>
            <person name="Chen Z."/>
            <person name="Engels R."/>
            <person name="Freedman E."/>
            <person name="Gellesch M."/>
            <person name="Goldberg J."/>
            <person name="Griggs A."/>
            <person name="Gujja S."/>
            <person name="Heiman D."/>
            <person name="Hepburn T."/>
            <person name="Howarth C."/>
            <person name="Jen D."/>
            <person name="Larson L."/>
            <person name="Lewis B."/>
            <person name="Mehta T."/>
            <person name="Park D."/>
            <person name="Pearson M."/>
            <person name="Roberts A."/>
            <person name="Saif S."/>
            <person name="Shea T."/>
            <person name="Shenoy N."/>
            <person name="Sisk P."/>
            <person name="Stolte C."/>
            <person name="Sykes S."/>
            <person name="Walk T."/>
            <person name="White J."/>
            <person name="Yandava C."/>
            <person name="Allen-Vercoe E."/>
            <person name="Strauss J."/>
            <person name="Sibley C."/>
            <person name="White A."/>
            <person name="Ambrose C."/>
            <person name="Lander E."/>
            <person name="Nusbaum C."/>
            <person name="Galagan J."/>
            <person name="Birren B."/>
        </authorList>
    </citation>
    <scope>NUCLEOTIDE SEQUENCE [LARGE SCALE GENOMIC DNA]</scope>
    <source>
        <strain evidence="4">D11</strain>
    </source>
</reference>
<dbReference type="EMBL" id="ACDS02000113">
    <property type="protein sequence ID" value="KMV75832.1"/>
    <property type="molecule type" value="Genomic_DNA"/>
</dbReference>
<proteinExistence type="predicted"/>
<dbReference type="GO" id="GO:0003824">
    <property type="term" value="F:catalytic activity"/>
    <property type="evidence" value="ECO:0007669"/>
    <property type="project" value="InterPro"/>
</dbReference>
<dbReference type="Proteomes" id="UP000004650">
    <property type="component" value="Unassembled WGS sequence"/>
</dbReference>
<comment type="caution">
    <text evidence="3">The sequence shown here is derived from an EMBL/GenBank/DDBJ whole genome shotgun (WGS) entry which is preliminary data.</text>
</comment>
<dbReference type="PANTHER" id="PTHR21343">
    <property type="entry name" value="DETHIOBIOTIN SYNTHETASE"/>
    <property type="match status" value="1"/>
</dbReference>
<dbReference type="PANTHER" id="PTHR21343:SF1">
    <property type="entry name" value="COBYRIC ACID SYNTHASE"/>
    <property type="match status" value="1"/>
</dbReference>
<evidence type="ECO:0000256" key="1">
    <source>
        <dbReference type="ARBA" id="ARBA00022962"/>
    </source>
</evidence>
<protein>
    <recommendedName>
        <fullName evidence="2">CobB/CobQ-like glutamine amidotransferase domain-containing protein</fullName>
    </recommendedName>
</protein>
<sequence length="134" mass="16190">MIFLRQRVFNFFDYETTFDEIKKTEQVIKKIDVTEGILKDFNDYEIKGYEIHQGVTNILTPIICKDNVFATYIHGIFDNSKFTNDFLNMIRRKKNMPEQKEILSFNKFKEKEYDKLAKLLRENLDIKEIYRILS</sequence>
<dbReference type="InterPro" id="IPR011698">
    <property type="entry name" value="GATase_3"/>
</dbReference>